<accession>A0A3L7JVP5</accession>
<dbReference type="EMBL" id="RCVZ01000009">
    <property type="protein sequence ID" value="RLQ94610.1"/>
    <property type="molecule type" value="Genomic_DNA"/>
</dbReference>
<dbReference type="Proteomes" id="UP000276770">
    <property type="component" value="Unassembled WGS sequence"/>
</dbReference>
<dbReference type="InterPro" id="IPR029033">
    <property type="entry name" value="His_PPase_superfam"/>
</dbReference>
<dbReference type="InterPro" id="IPR013078">
    <property type="entry name" value="His_Pase_superF_clade-1"/>
</dbReference>
<keyword evidence="2" id="KW-1185">Reference proteome</keyword>
<dbReference type="PANTHER" id="PTHR48100">
    <property type="entry name" value="BROAD-SPECIFICITY PHOSPHATASE YOR283W-RELATED"/>
    <property type="match status" value="1"/>
</dbReference>
<dbReference type="GO" id="GO:0016791">
    <property type="term" value="F:phosphatase activity"/>
    <property type="evidence" value="ECO:0007669"/>
    <property type="project" value="TreeGrafter"/>
</dbReference>
<gene>
    <name evidence="1" type="ORF">D9X91_13825</name>
</gene>
<dbReference type="PANTHER" id="PTHR48100:SF59">
    <property type="entry name" value="ADENOSYLCOBALAMIN_ALPHA-RIBAZOLE PHOSPHATASE"/>
    <property type="match status" value="1"/>
</dbReference>
<dbReference type="RefSeq" id="WP_121681223.1">
    <property type="nucleotide sequence ID" value="NZ_RCVZ01000009.1"/>
</dbReference>
<dbReference type="SUPFAM" id="SSF53254">
    <property type="entry name" value="Phosphoglycerate mutase-like"/>
    <property type="match status" value="1"/>
</dbReference>
<organism evidence="1 2">
    <name type="scientific">Falsibacillus albus</name>
    <dbReference type="NCBI Taxonomy" id="2478915"/>
    <lineage>
        <taxon>Bacteria</taxon>
        <taxon>Bacillati</taxon>
        <taxon>Bacillota</taxon>
        <taxon>Bacilli</taxon>
        <taxon>Bacillales</taxon>
        <taxon>Bacillaceae</taxon>
        <taxon>Falsibacillus</taxon>
    </lineage>
</organism>
<proteinExistence type="predicted"/>
<name>A0A3L7JVP5_9BACI</name>
<dbReference type="OrthoDB" id="2185101at2"/>
<protein>
    <submittedName>
        <fullName evidence="1">Histidine phosphatase family protein</fullName>
    </submittedName>
</protein>
<dbReference type="AlphaFoldDB" id="A0A3L7JVP5"/>
<dbReference type="GO" id="GO:0005737">
    <property type="term" value="C:cytoplasm"/>
    <property type="evidence" value="ECO:0007669"/>
    <property type="project" value="TreeGrafter"/>
</dbReference>
<dbReference type="Pfam" id="PF00300">
    <property type="entry name" value="His_Phos_1"/>
    <property type="match status" value="1"/>
</dbReference>
<evidence type="ECO:0000313" key="2">
    <source>
        <dbReference type="Proteomes" id="UP000276770"/>
    </source>
</evidence>
<sequence>MNTEVYFVRHAHSVFSKENEETRELSEKGWKDAQKITDIMIKENIDHVISSTYVRARQTVEGLAEHFNQEIKLDSRFRERDLAARDHHFEKPLDAIKFVFENPNYKYPGGESNQEVQNRGISGLREVEENYRGKKIAIGIHGNIMTCILSYFDERFDYDFWSQTTKPDIYKLMIDSDFNLVRFERLWDFESVMVK</sequence>
<dbReference type="Gene3D" id="3.40.50.1240">
    <property type="entry name" value="Phosphoglycerate mutase-like"/>
    <property type="match status" value="1"/>
</dbReference>
<reference evidence="1 2" key="1">
    <citation type="submission" date="2018-10" db="EMBL/GenBank/DDBJ databases">
        <title>Falsibacillus sp. genome draft.</title>
        <authorList>
            <person name="Shi S."/>
        </authorList>
    </citation>
    <scope>NUCLEOTIDE SEQUENCE [LARGE SCALE GENOMIC DNA]</scope>
    <source>
        <strain evidence="1 2">GY 10110</strain>
    </source>
</reference>
<evidence type="ECO:0000313" key="1">
    <source>
        <dbReference type="EMBL" id="RLQ94610.1"/>
    </source>
</evidence>
<dbReference type="InterPro" id="IPR050275">
    <property type="entry name" value="PGM_Phosphatase"/>
</dbReference>
<comment type="caution">
    <text evidence="1">The sequence shown here is derived from an EMBL/GenBank/DDBJ whole genome shotgun (WGS) entry which is preliminary data.</text>
</comment>
<dbReference type="SMART" id="SM00855">
    <property type="entry name" value="PGAM"/>
    <property type="match status" value="1"/>
</dbReference>